<accession>A0AAD9FVT1</accession>
<dbReference type="AlphaFoldDB" id="A0AAD9FVT1"/>
<dbReference type="CDD" id="cd16454">
    <property type="entry name" value="RING-H2_PA-TM-RING"/>
    <property type="match status" value="1"/>
</dbReference>
<evidence type="ECO:0000256" key="1">
    <source>
        <dbReference type="ARBA" id="ARBA00004370"/>
    </source>
</evidence>
<feature type="chain" id="PRO_5042229953" description="RING-type domain-containing protein" evidence="11">
    <location>
        <begin position="41"/>
        <end position="585"/>
    </location>
</feature>
<organism evidence="13 14">
    <name type="scientific">Papiliotrema laurentii</name>
    <name type="common">Cryptococcus laurentii</name>
    <dbReference type="NCBI Taxonomy" id="5418"/>
    <lineage>
        <taxon>Eukaryota</taxon>
        <taxon>Fungi</taxon>
        <taxon>Dikarya</taxon>
        <taxon>Basidiomycota</taxon>
        <taxon>Agaricomycotina</taxon>
        <taxon>Tremellomycetes</taxon>
        <taxon>Tremellales</taxon>
        <taxon>Rhynchogastremaceae</taxon>
        <taxon>Papiliotrema</taxon>
    </lineage>
</organism>
<evidence type="ECO:0000256" key="10">
    <source>
        <dbReference type="SAM" id="Phobius"/>
    </source>
</evidence>
<dbReference type="Gene3D" id="3.30.40.10">
    <property type="entry name" value="Zinc/RING finger domain, C3HC4 (zinc finger)"/>
    <property type="match status" value="1"/>
</dbReference>
<evidence type="ECO:0000313" key="14">
    <source>
        <dbReference type="Proteomes" id="UP001182556"/>
    </source>
</evidence>
<protein>
    <recommendedName>
        <fullName evidence="12">RING-type domain-containing protein</fullName>
    </recommendedName>
</protein>
<proteinExistence type="predicted"/>
<keyword evidence="2 10" id="KW-0812">Transmembrane</keyword>
<dbReference type="EMBL" id="JAODAN010000001">
    <property type="protein sequence ID" value="KAK1927056.1"/>
    <property type="molecule type" value="Genomic_DNA"/>
</dbReference>
<dbReference type="SUPFAM" id="SSF57850">
    <property type="entry name" value="RING/U-box"/>
    <property type="match status" value="1"/>
</dbReference>
<keyword evidence="11" id="KW-0732">Signal</keyword>
<comment type="subcellular location">
    <subcellularLocation>
        <location evidence="1">Membrane</location>
    </subcellularLocation>
</comment>
<sequence length="585" mass="62730">MPDSTNSFTPPRLSLRALLSLPSISALVLLSLISSSQTQAYVPAVPINDTSALNVSDSSQIGISWTAPYGVYGGRVSYQLQADIPTGGHSAGALVHFTEGMMGPNVSTTTPWIAYISCDVNETGASLEWDIFTLARDRGAVSALLYTATSQTCLLNQEYITEFEKPLDVFATRTVQVARVIDNQWTHTNDSFYYFNGTLLNDSAIDVNNSLAGNAPPYRTFLIGTLTARNSTGQATPTDIPNATSSAASSGRKSTPGSMIALYIITGIISVAFILMVIVGARRALRHPERYGRREATDEQGPQTTAGGVAQAILDTFPVIKFHRGGQGGSGSIKRLSSEGGTLDDIRLPTIHRTSQAHVNDGTIEAGNGSGAGLFKPEMLSRPTSSSMDDGMSAKYSVASPYASRRTSALDLNRSSGEMAHSLPSTTAASPRSVDPPHDMPPTRDAANDDPTDDQCPICLHDFETGDDLRVLPCEIRHVYHKTCIDPWLLEVSSSCPLCRKGEYRHCATRKLIPDFNNPNPAPESTTSTPAAEPDPPAHSGFARYLALMRRERRPRANTGGTMGTTDSVGRGRRREADQTGPGGY</sequence>
<keyword evidence="6 10" id="KW-1133">Transmembrane helix</keyword>
<reference evidence="13" key="1">
    <citation type="submission" date="2023-02" db="EMBL/GenBank/DDBJ databases">
        <title>Identification and recombinant expression of a fungal hydrolase from Papiliotrema laurentii that hydrolyzes apple cutin and clears colloidal polyester polyurethane.</title>
        <authorList>
            <consortium name="DOE Joint Genome Institute"/>
            <person name="Roman V.A."/>
            <person name="Bojanowski C."/>
            <person name="Crable B.R."/>
            <person name="Wagner D.N."/>
            <person name="Hung C.S."/>
            <person name="Nadeau L.J."/>
            <person name="Schratz L."/>
            <person name="Haridas S."/>
            <person name="Pangilinan J."/>
            <person name="Lipzen A."/>
            <person name="Na H."/>
            <person name="Yan M."/>
            <person name="Ng V."/>
            <person name="Grigoriev I.V."/>
            <person name="Spatafora J.W."/>
            <person name="Barlow D."/>
            <person name="Biffinger J."/>
            <person name="Kelley-Loughnane N."/>
            <person name="Varaljay V.A."/>
            <person name="Crookes-Goodson W.J."/>
        </authorList>
    </citation>
    <scope>NUCLEOTIDE SEQUENCE</scope>
    <source>
        <strain evidence="13">5307AH</strain>
    </source>
</reference>
<evidence type="ECO:0000259" key="12">
    <source>
        <dbReference type="PROSITE" id="PS50089"/>
    </source>
</evidence>
<feature type="signal peptide" evidence="11">
    <location>
        <begin position="1"/>
        <end position="40"/>
    </location>
</feature>
<dbReference type="PANTHER" id="PTHR46539">
    <property type="entry name" value="E3 UBIQUITIN-PROTEIN LIGASE ATL42"/>
    <property type="match status" value="1"/>
</dbReference>
<evidence type="ECO:0000256" key="11">
    <source>
        <dbReference type="SAM" id="SignalP"/>
    </source>
</evidence>
<dbReference type="GO" id="GO:0016020">
    <property type="term" value="C:membrane"/>
    <property type="evidence" value="ECO:0007669"/>
    <property type="project" value="UniProtKB-SubCell"/>
</dbReference>
<evidence type="ECO:0000313" key="13">
    <source>
        <dbReference type="EMBL" id="KAK1927056.1"/>
    </source>
</evidence>
<evidence type="ECO:0000256" key="7">
    <source>
        <dbReference type="ARBA" id="ARBA00023136"/>
    </source>
</evidence>
<evidence type="ECO:0000256" key="3">
    <source>
        <dbReference type="ARBA" id="ARBA00022723"/>
    </source>
</evidence>
<dbReference type="InterPro" id="IPR013083">
    <property type="entry name" value="Znf_RING/FYVE/PHD"/>
</dbReference>
<evidence type="ECO:0000256" key="5">
    <source>
        <dbReference type="ARBA" id="ARBA00022833"/>
    </source>
</evidence>
<dbReference type="InterPro" id="IPR001841">
    <property type="entry name" value="Znf_RING"/>
</dbReference>
<name>A0AAD9FVT1_PAPLA</name>
<keyword evidence="5" id="KW-0862">Zinc</keyword>
<dbReference type="Pfam" id="PF13639">
    <property type="entry name" value="zf-RING_2"/>
    <property type="match status" value="1"/>
</dbReference>
<dbReference type="Proteomes" id="UP001182556">
    <property type="component" value="Unassembled WGS sequence"/>
</dbReference>
<keyword evidence="3" id="KW-0479">Metal-binding</keyword>
<comment type="caution">
    <text evidence="13">The sequence shown here is derived from an EMBL/GenBank/DDBJ whole genome shotgun (WGS) entry which is preliminary data.</text>
</comment>
<feature type="region of interest" description="Disordered" evidence="9">
    <location>
        <begin position="514"/>
        <end position="585"/>
    </location>
</feature>
<evidence type="ECO:0000256" key="6">
    <source>
        <dbReference type="ARBA" id="ARBA00022989"/>
    </source>
</evidence>
<keyword evidence="14" id="KW-1185">Reference proteome</keyword>
<feature type="domain" description="RING-type" evidence="12">
    <location>
        <begin position="456"/>
        <end position="500"/>
    </location>
</feature>
<dbReference type="SMART" id="SM00184">
    <property type="entry name" value="RING"/>
    <property type="match status" value="1"/>
</dbReference>
<evidence type="ECO:0000256" key="4">
    <source>
        <dbReference type="ARBA" id="ARBA00022771"/>
    </source>
</evidence>
<dbReference type="GO" id="GO:0008270">
    <property type="term" value="F:zinc ion binding"/>
    <property type="evidence" value="ECO:0007669"/>
    <property type="project" value="UniProtKB-KW"/>
</dbReference>
<evidence type="ECO:0000256" key="8">
    <source>
        <dbReference type="PROSITE-ProRule" id="PRU00175"/>
    </source>
</evidence>
<dbReference type="PANTHER" id="PTHR46539:SF1">
    <property type="entry name" value="E3 UBIQUITIN-PROTEIN LIGASE ATL42"/>
    <property type="match status" value="1"/>
</dbReference>
<feature type="region of interest" description="Disordered" evidence="9">
    <location>
        <begin position="232"/>
        <end position="255"/>
    </location>
</feature>
<feature type="region of interest" description="Disordered" evidence="9">
    <location>
        <begin position="417"/>
        <end position="453"/>
    </location>
</feature>
<keyword evidence="7 10" id="KW-0472">Membrane</keyword>
<feature type="transmembrane region" description="Helical" evidence="10">
    <location>
        <begin position="260"/>
        <end position="281"/>
    </location>
</feature>
<feature type="compositionally biased region" description="Polar residues" evidence="9">
    <location>
        <begin position="517"/>
        <end position="530"/>
    </location>
</feature>
<dbReference type="PROSITE" id="PS50089">
    <property type="entry name" value="ZF_RING_2"/>
    <property type="match status" value="1"/>
</dbReference>
<evidence type="ECO:0000256" key="2">
    <source>
        <dbReference type="ARBA" id="ARBA00022692"/>
    </source>
</evidence>
<gene>
    <name evidence="13" type="ORF">DB88DRAFT_9476</name>
</gene>
<evidence type="ECO:0000256" key="9">
    <source>
        <dbReference type="SAM" id="MobiDB-lite"/>
    </source>
</evidence>
<keyword evidence="4 8" id="KW-0863">Zinc-finger</keyword>